<evidence type="ECO:0000313" key="1">
    <source>
        <dbReference type="EMBL" id="KID57415.1"/>
    </source>
</evidence>
<dbReference type="RefSeq" id="WP_039609186.1">
    <property type="nucleotide sequence ID" value="NZ_JWIC01000005.1"/>
</dbReference>
<evidence type="ECO:0000313" key="2">
    <source>
        <dbReference type="Proteomes" id="UP000031327"/>
    </source>
</evidence>
<dbReference type="Proteomes" id="UP000031327">
    <property type="component" value="Unassembled WGS sequence"/>
</dbReference>
<proteinExistence type="predicted"/>
<comment type="caution">
    <text evidence="1">The sequence shown here is derived from an EMBL/GenBank/DDBJ whole genome shotgun (WGS) entry which is preliminary data.</text>
</comment>
<dbReference type="OrthoDB" id="6305295at2"/>
<reference evidence="1 2" key="1">
    <citation type="submission" date="2014-12" db="EMBL/GenBank/DDBJ databases">
        <title>Draft Genome Sequence of Pseudoalteromonas luteoviolacea HI1.</title>
        <authorList>
            <person name="Asahina A.Y."/>
            <person name="Hadfield M.G."/>
        </authorList>
    </citation>
    <scope>NUCLEOTIDE SEQUENCE [LARGE SCALE GENOMIC DNA]</scope>
    <source>
        <strain evidence="1 2">HI1</strain>
    </source>
</reference>
<accession>A0A0C1QDF0</accession>
<dbReference type="AlphaFoldDB" id="A0A0C1QDF0"/>
<protein>
    <submittedName>
        <fullName evidence="1">Uncharacterized protein</fullName>
    </submittedName>
</protein>
<name>A0A0C1QDF0_9GAMM</name>
<organism evidence="1 2">
    <name type="scientific">Pseudoalteromonas luteoviolacea</name>
    <dbReference type="NCBI Taxonomy" id="43657"/>
    <lineage>
        <taxon>Bacteria</taxon>
        <taxon>Pseudomonadati</taxon>
        <taxon>Pseudomonadota</taxon>
        <taxon>Gammaproteobacteria</taxon>
        <taxon>Alteromonadales</taxon>
        <taxon>Pseudoalteromonadaceae</taxon>
        <taxon>Pseudoalteromonas</taxon>
    </lineage>
</organism>
<dbReference type="EMBL" id="JWIC01000005">
    <property type="protein sequence ID" value="KID57415.1"/>
    <property type="molecule type" value="Genomic_DNA"/>
</dbReference>
<gene>
    <name evidence="1" type="ORF">JF50_09425</name>
</gene>
<sequence>MSAQLLTLVSSTHSPSLTIKYNRLIDSAQTAFLFGHQEKAANCYHEAFKVSLRILQQPSANRVSINRMVEVCNYCFDHCPVFDDSDDDCFLEAAADALSNIVRSQKELKIRKKALEGFRHIACLACELVRFNQSIRCQVIIDQYVRLESSHARCLSH</sequence>